<protein>
    <recommendedName>
        <fullName evidence="4">RING-type domain-containing protein</fullName>
    </recommendedName>
</protein>
<evidence type="ECO:0000256" key="2">
    <source>
        <dbReference type="SAM" id="MobiDB-lite"/>
    </source>
</evidence>
<dbReference type="GO" id="GO:0048437">
    <property type="term" value="P:floral organ development"/>
    <property type="evidence" value="ECO:0007669"/>
    <property type="project" value="TreeGrafter"/>
</dbReference>
<dbReference type="FunFam" id="3.30.40.10:FF:000226">
    <property type="entry name" value="E3 ubiquitin ligase BIG BROTHER"/>
    <property type="match status" value="1"/>
</dbReference>
<dbReference type="PANTHER" id="PTHR46400:SF10">
    <property type="entry name" value="ZINC FINGER, RING_FYVE_PHD-TYPE-RELATED"/>
    <property type="match status" value="1"/>
</dbReference>
<dbReference type="GO" id="GO:0046621">
    <property type="term" value="P:negative regulation of organ growth"/>
    <property type="evidence" value="ECO:0007669"/>
    <property type="project" value="InterPro"/>
</dbReference>
<reference evidence="5" key="1">
    <citation type="journal article" date="2023" name="bioRxiv">
        <title>Improved chromosome-level genome assembly for marigold (Tagetes erecta).</title>
        <authorList>
            <person name="Jiang F."/>
            <person name="Yuan L."/>
            <person name="Wang S."/>
            <person name="Wang H."/>
            <person name="Xu D."/>
            <person name="Wang A."/>
            <person name="Fan W."/>
        </authorList>
    </citation>
    <scope>NUCLEOTIDE SEQUENCE</scope>
    <source>
        <strain evidence="5">WSJ</strain>
        <tissue evidence="5">Leaf</tissue>
    </source>
</reference>
<evidence type="ECO:0000313" key="5">
    <source>
        <dbReference type="EMBL" id="KAK1409160.1"/>
    </source>
</evidence>
<sequence length="283" mass="32192">MSWFNALFYAWFLPKSLSSHITHTSFHLLLLRLHQSIPSKVSISFVDHHITSMSRDIDSDDHYHLNGSLPADIPDNLKEFLVQDDDLSYEEVILQQACVYHSYQENGTSRVVSSDDGHIHSSDSSSSEEEEEDDDDDDDESQSSSVISQEAMDEAYARSLQELGEEFDEFFIAEFNSRPNLNQEDVDPVNMGYEDIITLTEAVGVQNVGLSAAHISQLPISIYTSGMFSNNKEEMCAICQENFKFGKRVIVLPCCHVYHRKCIIKWLKLKKNCPVCQKEVVQP</sequence>
<dbReference type="SMART" id="SM00184">
    <property type="entry name" value="RING"/>
    <property type="match status" value="1"/>
</dbReference>
<evidence type="ECO:0000256" key="1">
    <source>
        <dbReference type="PROSITE-ProRule" id="PRU00175"/>
    </source>
</evidence>
<evidence type="ECO:0000313" key="6">
    <source>
        <dbReference type="Proteomes" id="UP001229421"/>
    </source>
</evidence>
<feature type="region of interest" description="Disordered" evidence="2">
    <location>
        <begin position="109"/>
        <end position="147"/>
    </location>
</feature>
<comment type="caution">
    <text evidence="5">The sequence shown here is derived from an EMBL/GenBank/DDBJ whole genome shotgun (WGS) entry which is preliminary data.</text>
</comment>
<organism evidence="5 6">
    <name type="scientific">Tagetes erecta</name>
    <name type="common">African marigold</name>
    <dbReference type="NCBI Taxonomy" id="13708"/>
    <lineage>
        <taxon>Eukaryota</taxon>
        <taxon>Viridiplantae</taxon>
        <taxon>Streptophyta</taxon>
        <taxon>Embryophyta</taxon>
        <taxon>Tracheophyta</taxon>
        <taxon>Spermatophyta</taxon>
        <taxon>Magnoliopsida</taxon>
        <taxon>eudicotyledons</taxon>
        <taxon>Gunneridae</taxon>
        <taxon>Pentapetalae</taxon>
        <taxon>asterids</taxon>
        <taxon>campanulids</taxon>
        <taxon>Asterales</taxon>
        <taxon>Asteraceae</taxon>
        <taxon>Asteroideae</taxon>
        <taxon>Heliantheae alliance</taxon>
        <taxon>Tageteae</taxon>
        <taxon>Tagetes</taxon>
    </lineage>
</organism>
<dbReference type="AlphaFoldDB" id="A0AAD8JQY5"/>
<feature type="chain" id="PRO_5042154304" description="RING-type domain-containing protein" evidence="3">
    <location>
        <begin position="19"/>
        <end position="283"/>
    </location>
</feature>
<dbReference type="EMBL" id="JAUHHV010000010">
    <property type="protein sequence ID" value="KAK1409160.1"/>
    <property type="molecule type" value="Genomic_DNA"/>
</dbReference>
<dbReference type="Gene3D" id="3.30.40.10">
    <property type="entry name" value="Zinc/RING finger domain, C3HC4 (zinc finger)"/>
    <property type="match status" value="1"/>
</dbReference>
<dbReference type="Pfam" id="PF13639">
    <property type="entry name" value="zf-RING_2"/>
    <property type="match status" value="1"/>
</dbReference>
<evidence type="ECO:0000256" key="3">
    <source>
        <dbReference type="SAM" id="SignalP"/>
    </source>
</evidence>
<dbReference type="GO" id="GO:0008270">
    <property type="term" value="F:zinc ion binding"/>
    <property type="evidence" value="ECO:0007669"/>
    <property type="project" value="UniProtKB-KW"/>
</dbReference>
<feature type="domain" description="RING-type" evidence="4">
    <location>
        <begin position="236"/>
        <end position="277"/>
    </location>
</feature>
<keyword evidence="1" id="KW-0862">Zinc</keyword>
<dbReference type="SUPFAM" id="SSF57850">
    <property type="entry name" value="RING/U-box"/>
    <property type="match status" value="1"/>
</dbReference>
<gene>
    <name evidence="5" type="ORF">QVD17_35685</name>
</gene>
<dbReference type="InterPro" id="IPR033276">
    <property type="entry name" value="BB"/>
</dbReference>
<keyword evidence="1" id="KW-0479">Metal-binding</keyword>
<dbReference type="GO" id="GO:0004842">
    <property type="term" value="F:ubiquitin-protein transferase activity"/>
    <property type="evidence" value="ECO:0007669"/>
    <property type="project" value="InterPro"/>
</dbReference>
<name>A0AAD8JQY5_TARER</name>
<dbReference type="InterPro" id="IPR013083">
    <property type="entry name" value="Znf_RING/FYVE/PHD"/>
</dbReference>
<keyword evidence="6" id="KW-1185">Reference proteome</keyword>
<dbReference type="CDD" id="cd16469">
    <property type="entry name" value="RING-H2_RNF24-like"/>
    <property type="match status" value="1"/>
</dbReference>
<keyword evidence="3" id="KW-0732">Signal</keyword>
<dbReference type="GO" id="GO:0031624">
    <property type="term" value="F:ubiquitin conjugating enzyme binding"/>
    <property type="evidence" value="ECO:0007669"/>
    <property type="project" value="TreeGrafter"/>
</dbReference>
<proteinExistence type="predicted"/>
<dbReference type="Proteomes" id="UP001229421">
    <property type="component" value="Unassembled WGS sequence"/>
</dbReference>
<dbReference type="PROSITE" id="PS50089">
    <property type="entry name" value="ZF_RING_2"/>
    <property type="match status" value="1"/>
</dbReference>
<feature type="signal peptide" evidence="3">
    <location>
        <begin position="1"/>
        <end position="18"/>
    </location>
</feature>
<dbReference type="GO" id="GO:0016567">
    <property type="term" value="P:protein ubiquitination"/>
    <property type="evidence" value="ECO:0007669"/>
    <property type="project" value="InterPro"/>
</dbReference>
<feature type="compositionally biased region" description="Acidic residues" evidence="2">
    <location>
        <begin position="126"/>
        <end position="141"/>
    </location>
</feature>
<dbReference type="InterPro" id="IPR001841">
    <property type="entry name" value="Znf_RING"/>
</dbReference>
<keyword evidence="1" id="KW-0863">Zinc-finger</keyword>
<dbReference type="PANTHER" id="PTHR46400">
    <property type="entry name" value="RING/U-BOX SUPERFAMILY PROTEIN"/>
    <property type="match status" value="1"/>
</dbReference>
<accession>A0AAD8JQY5</accession>
<evidence type="ECO:0000259" key="4">
    <source>
        <dbReference type="PROSITE" id="PS50089"/>
    </source>
</evidence>